<sequence>MIFISHQHKDKEIVSPIAYQLEEIYGEDNVFYDDWSIKPGENIIERMNEGLERCQFFFYFITENSLKSPMVTLEWTNALKERSAGIQFIPVRAEDINVPKIISALSYLDMSTNGIETTLRQIQDIVSPGVEKKKKDIPTFNNLQAYVTHENFNSFYYVIRAKRFFEPSGTIVAATNLDQTEGEFKALNAPMYNSGFSENALTLNNTEVMNAFTINFPGGIRKGFDFEASFNFKEKENRKSGQVYLFHLKEGDKLEPIELITVISKDQIPQPS</sequence>
<reference evidence="1 2" key="1">
    <citation type="journal article" date="2015" name="Genome Announc.">
        <title>Complete genome sequences for 35 biothreat assay-relevant bacillus species.</title>
        <authorList>
            <person name="Johnson S.L."/>
            <person name="Daligault H.E."/>
            <person name="Davenport K.W."/>
            <person name="Jaissle J."/>
            <person name="Frey K.G."/>
            <person name="Ladner J.T."/>
            <person name="Broomall S.M."/>
            <person name="Bishop-Lilly K.A."/>
            <person name="Bruce D.C."/>
            <person name="Gibbons H.S."/>
            <person name="Coyne S.R."/>
            <person name="Lo C.C."/>
            <person name="Meincke L."/>
            <person name="Munk A.C."/>
            <person name="Koroleva G.I."/>
            <person name="Rosenzweig C.N."/>
            <person name="Palacios G.F."/>
            <person name="Redden C.L."/>
            <person name="Minogue T.D."/>
            <person name="Chain P.S."/>
        </authorList>
    </citation>
    <scope>NUCLEOTIDE SEQUENCE [LARGE SCALE GENOMIC DNA]</scope>
    <source>
        <strain evidence="2">ATCC 14581 / DSM 32 / JCM 2506 / NBRC 15308 / NCIMB 9376 / NCTC 10342 / NRRL B-14308 / VKM B-512</strain>
    </source>
</reference>
<dbReference type="PROSITE" id="PS50104">
    <property type="entry name" value="TIR"/>
    <property type="match status" value="1"/>
</dbReference>
<evidence type="ECO:0000313" key="1">
    <source>
        <dbReference type="EMBL" id="AJI21431.1"/>
    </source>
</evidence>
<dbReference type="InterPro" id="IPR035897">
    <property type="entry name" value="Toll_tir_struct_dom_sf"/>
</dbReference>
<name>A0A0B6AD42_PRIM2</name>
<dbReference type="GO" id="GO:0007165">
    <property type="term" value="P:signal transduction"/>
    <property type="evidence" value="ECO:0007669"/>
    <property type="project" value="InterPro"/>
</dbReference>
<dbReference type="GeneID" id="93642569"/>
<evidence type="ECO:0000313" key="2">
    <source>
        <dbReference type="Proteomes" id="UP000031829"/>
    </source>
</evidence>
<accession>A0A0B6AD42</accession>
<dbReference type="InterPro" id="IPR000157">
    <property type="entry name" value="TIR_dom"/>
</dbReference>
<dbReference type="SUPFAM" id="SSF52200">
    <property type="entry name" value="Toll/Interleukin receptor TIR domain"/>
    <property type="match status" value="1"/>
</dbReference>
<dbReference type="RefSeq" id="WP_051975605.1">
    <property type="nucleotide sequence ID" value="NZ_BCVB01000004.1"/>
</dbReference>
<dbReference type="Gene3D" id="3.40.50.10140">
    <property type="entry name" value="Toll/interleukin-1 receptor homology (TIR) domain"/>
    <property type="match status" value="1"/>
</dbReference>
<dbReference type="KEGG" id="bmeg:BG04_4572"/>
<gene>
    <name evidence="1" type="ORF">BG04_4572</name>
</gene>
<dbReference type="EMBL" id="CP009920">
    <property type="protein sequence ID" value="AJI21431.1"/>
    <property type="molecule type" value="Genomic_DNA"/>
</dbReference>
<organism evidence="1 2">
    <name type="scientific">Priestia megaterium (strain ATCC 14581 / DSM 32 / CCUG 1817 / JCM 2506 / NBRC 15308 / NCIMB 9376 / NCTC 10342 / NRRL B-14308 / VKM B-512 / Ford 19)</name>
    <name type="common">Bacillus megaterium</name>
    <dbReference type="NCBI Taxonomy" id="1348623"/>
    <lineage>
        <taxon>Bacteria</taxon>
        <taxon>Bacillati</taxon>
        <taxon>Bacillota</taxon>
        <taxon>Bacilli</taxon>
        <taxon>Bacillales</taxon>
        <taxon>Bacillaceae</taxon>
        <taxon>Priestia</taxon>
    </lineage>
</organism>
<dbReference type="AlphaFoldDB" id="A0A0B6AD42"/>
<dbReference type="HOGENOM" id="CLU_1069175_0_0_9"/>
<protein>
    <submittedName>
        <fullName evidence="1">TIR domain protein</fullName>
    </submittedName>
</protein>
<dbReference type="Pfam" id="PF13676">
    <property type="entry name" value="TIR_2"/>
    <property type="match status" value="1"/>
</dbReference>
<proteinExistence type="predicted"/>
<dbReference type="SMART" id="SM00255">
    <property type="entry name" value="TIR"/>
    <property type="match status" value="1"/>
</dbReference>
<dbReference type="Proteomes" id="UP000031829">
    <property type="component" value="Chromosome"/>
</dbReference>